<evidence type="ECO:0000313" key="1">
    <source>
        <dbReference type="EMBL" id="JAD21670.1"/>
    </source>
</evidence>
<dbReference type="AlphaFoldDB" id="A0A0A8Y8U3"/>
<organism evidence="1">
    <name type="scientific">Arundo donax</name>
    <name type="common">Giant reed</name>
    <name type="synonym">Donax arundinaceus</name>
    <dbReference type="NCBI Taxonomy" id="35708"/>
    <lineage>
        <taxon>Eukaryota</taxon>
        <taxon>Viridiplantae</taxon>
        <taxon>Streptophyta</taxon>
        <taxon>Embryophyta</taxon>
        <taxon>Tracheophyta</taxon>
        <taxon>Spermatophyta</taxon>
        <taxon>Magnoliopsida</taxon>
        <taxon>Liliopsida</taxon>
        <taxon>Poales</taxon>
        <taxon>Poaceae</taxon>
        <taxon>PACMAD clade</taxon>
        <taxon>Arundinoideae</taxon>
        <taxon>Arundineae</taxon>
        <taxon>Arundo</taxon>
    </lineage>
</organism>
<proteinExistence type="predicted"/>
<accession>A0A0A8Y8U3</accession>
<reference evidence="1" key="1">
    <citation type="submission" date="2014-09" db="EMBL/GenBank/DDBJ databases">
        <authorList>
            <person name="Magalhaes I.L.F."/>
            <person name="Oliveira U."/>
            <person name="Santos F.R."/>
            <person name="Vidigal T.H.D.A."/>
            <person name="Brescovit A.D."/>
            <person name="Santos A.J."/>
        </authorList>
    </citation>
    <scope>NUCLEOTIDE SEQUENCE</scope>
    <source>
        <tissue evidence="1">Shoot tissue taken approximately 20 cm above the soil surface</tissue>
    </source>
</reference>
<reference evidence="1" key="2">
    <citation type="journal article" date="2015" name="Data Brief">
        <title>Shoot transcriptome of the giant reed, Arundo donax.</title>
        <authorList>
            <person name="Barrero R.A."/>
            <person name="Guerrero F.D."/>
            <person name="Moolhuijzen P."/>
            <person name="Goolsby J.A."/>
            <person name="Tidwell J."/>
            <person name="Bellgard S.E."/>
            <person name="Bellgard M.I."/>
        </authorList>
    </citation>
    <scope>NUCLEOTIDE SEQUENCE</scope>
    <source>
        <tissue evidence="1">Shoot tissue taken approximately 20 cm above the soil surface</tissue>
    </source>
</reference>
<protein>
    <submittedName>
        <fullName evidence="1">Uncharacterized protein</fullName>
    </submittedName>
</protein>
<dbReference type="EMBL" id="GBRH01276225">
    <property type="protein sequence ID" value="JAD21670.1"/>
    <property type="molecule type" value="Transcribed_RNA"/>
</dbReference>
<sequence length="83" mass="9129">MAEENVQAVADGVEEVEVAAGQRGRGTMRWTTVMSSFVLRRMCQLISIGVRTDKSFKEVHLNKVAKDLIEFTGNEVTGTQSLA</sequence>
<name>A0A0A8Y8U3_ARUDO</name>